<keyword evidence="14" id="KW-0539">Nucleus</keyword>
<dbReference type="PRINTS" id="PR01158">
    <property type="entry name" value="TOPISMRASEII"/>
</dbReference>
<sequence>MIICTEYFERAFSAFILTFNVTSYGLFSQASLQFSRRSWWTSAFSKLLFKSFVFGRSPDHCCVASYRTGFKMDAVVLPQPNGDILSSPENGISGEAVKKRLSVERIYQKKTQLEHILLRPDSYIGSTLKDTQQMWVLDESQQHMVSRDITFSPGLYKIFDEILVNAADNKVRDPTMSCIKIDINPAENMVRIWNDGKGIPVVHHKVENTYVPTLIFGHLLTSSNYDDTERKVTGGRNGYGAKLCNIFSKKFIVETSSKEYKKSFRQVWVENMTKTTDPKILADKGDDFTCITFYPDLARFGMNELEQDTVSLFTRRAYDMAATCNGVKVFLNGKRLPIKSFMDYVNLFIKPNKDDGDSVKVVYEAVNPRWQVAVAVSNTGFQQVSFVNSIATTKGGTHINYVSDQIVNKLMEIVKKKSGKSGVQIKPFQIKNHMWLFVNCLIENPTFDSQTKENMTLQTKSFGSTCTLSEKFIGQASKSGIVENVLSWIRFKAMEKMDKQCHKSKHSKLKGIPKLDDANNAGTKNSSQCTLILTEGDSAKTLAVAGLGVVGRDNYGVFPLRGKLLNVREASNKQIMENAEINSLIKILGLQYKLKYESADTLKDLRYGKIMIMTDQDQDGSHIKGLIINFVHCNWPNLLKHNVVEEFITPIVKVFKGKQEYSFYSLPEFEEWQKSTPNWHTWRVKYYKGLGTSTSKEAKEYFSDMNRHRIRFRYSGTEDDGSIQLAFDKSKIADRKNWLTNFTQERKRRRELGLPEPYLYGKDTRAITYHDFVHKELVLFSNLDNERSIPSVVDGLKPGQRKVLFTCLKRNLIREIKVAQLAGSVAELSAYHHGEQSLMSTIIGLAQNFVGSNNLNLLQPIGQFGTRLSGGKDAASPRYIFTALNSLTRLIFHLEDDPLLNYLYDDNQRIEPEWYAPIIPMVLVNGADGIGTGYATHILNYNVIEIINNLYRMLDGEEPHRMLPNFRGFTGTIEDLGNNRYVCYGEVAVLDDDTLEITELPIRVWTQNYKESVLEPMLNGSEKVPACITDYKEYHTDVTVRFVVKMSPEKLREAESTGLHKFFKLQTVMSTGSMVCFDPLGCLKCYPNEMVIIREFYELRLTWYEKRKVYLEGVLSAEARKLENQARFVLEKIQSIMVIENKPKKELIRMLKEANYDSDPVKAWKESIDKAAAVQEQEESRTDEGAPQTEAVEAGQPDYNYILNMPLWSLTKERKDDLLAQRDAKQKELLILKSKSPSDLWREDLKKLEEEYKKVEAELAADEQAAIEAVEKKLKIASTTTAGRVAATKSRKLAMETRPDPMGRRIVPTVDADMMKKVEGNKKKRNKTENDLNEGNELDNSFEANDEENDGNDEPKPLAQRLGASEKTDVQKTATTRGRGKGRTVPTSRPKLLKPSSPNISPIKRRNVGGNAKRKRSSRMPWESGSDTGDSESQVSIDSDNDYISPTSGGPAVDRVRREKAAATKYVFDNDSSGNEEDSEQEENFQVVDHGQGNKEIDIPIVSEIPDTKSSSIPSSSHGGGASVKADSGSTSRGAPGIASGRGRGRGGKGRQFSAPPKSQPSIKSMFPPTQKKTTINISTDDDSNDATSMTTSQKEPRVNSRRTVTNRARYVFDDEDDDLDIDSDDNGAKKQSKGGSRKRQKNDDDSDFEPEKVKKGKSKKGALDDSDFEFSD</sequence>
<dbReference type="FunFam" id="1.10.268.10:FF:000002">
    <property type="entry name" value="DNA topoisomerase 2"/>
    <property type="match status" value="1"/>
</dbReference>
<evidence type="ECO:0000256" key="17">
    <source>
        <dbReference type="SAM" id="Coils"/>
    </source>
</evidence>
<accession>A0AA85AVB2</accession>
<dbReference type="SUPFAM" id="SSF55874">
    <property type="entry name" value="ATPase domain of HSP90 chaperone/DNA topoisomerase II/histidine kinase"/>
    <property type="match status" value="1"/>
</dbReference>
<dbReference type="FunFam" id="3.30.230.10:FF:000008">
    <property type="entry name" value="DNA topoisomerase 2"/>
    <property type="match status" value="1"/>
</dbReference>
<keyword evidence="8 16" id="KW-0547">Nucleotide-binding</keyword>
<evidence type="ECO:0000256" key="1">
    <source>
        <dbReference type="ARBA" id="ARBA00000185"/>
    </source>
</evidence>
<feature type="compositionally biased region" description="Basic residues" evidence="18">
    <location>
        <begin position="1631"/>
        <end position="1641"/>
    </location>
</feature>
<dbReference type="GO" id="GO:0006265">
    <property type="term" value="P:DNA topological change"/>
    <property type="evidence" value="ECO:0007669"/>
    <property type="project" value="UniProtKB-UniRule"/>
</dbReference>
<feature type="compositionally biased region" description="Basic residues" evidence="18">
    <location>
        <begin position="1403"/>
        <end position="1418"/>
    </location>
</feature>
<evidence type="ECO:0000256" key="3">
    <source>
        <dbReference type="ARBA" id="ARBA00001936"/>
    </source>
</evidence>
<dbReference type="GO" id="GO:0005634">
    <property type="term" value="C:nucleus"/>
    <property type="evidence" value="ECO:0007669"/>
    <property type="project" value="UniProtKB-SubCell"/>
</dbReference>
<proteinExistence type="inferred from homology"/>
<comment type="function">
    <text evidence="16">Control of topological states of DNA by transient breakage and subsequent rejoining of DNA strands. Topoisomerase II makes double-strand breaks.</text>
</comment>
<dbReference type="InterPro" id="IPR031660">
    <property type="entry name" value="TOPRIM_C"/>
</dbReference>
<dbReference type="PROSITE" id="PS52040">
    <property type="entry name" value="TOPO_IIA"/>
    <property type="match status" value="1"/>
</dbReference>
<evidence type="ECO:0000256" key="12">
    <source>
        <dbReference type="ARBA" id="ARBA00023125"/>
    </source>
</evidence>
<comment type="cofactor">
    <cofactor evidence="3">
        <name>Mn(2+)</name>
        <dbReference type="ChEBI" id="CHEBI:29035"/>
    </cofactor>
</comment>
<dbReference type="WBParaSite" id="SMTH1_13950.1">
    <property type="protein sequence ID" value="SMTH1_13950.1"/>
    <property type="gene ID" value="SMTH1_13950"/>
</dbReference>
<evidence type="ECO:0000313" key="22">
    <source>
        <dbReference type="WBParaSite" id="SMTH1_13950.1"/>
    </source>
</evidence>
<feature type="region of interest" description="Disordered" evidence="18">
    <location>
        <begin position="1293"/>
        <end position="1673"/>
    </location>
</feature>
<feature type="compositionally biased region" description="Acidic residues" evidence="18">
    <location>
        <begin position="1474"/>
        <end position="1483"/>
    </location>
</feature>
<evidence type="ECO:0000256" key="5">
    <source>
        <dbReference type="ARBA" id="ARBA00004123"/>
    </source>
</evidence>
<dbReference type="SMART" id="SM00433">
    <property type="entry name" value="TOP2c"/>
    <property type="match status" value="1"/>
</dbReference>
<dbReference type="Gene3D" id="3.90.199.10">
    <property type="entry name" value="Topoisomerase II, domain 5"/>
    <property type="match status" value="1"/>
</dbReference>
<dbReference type="Pfam" id="PF00204">
    <property type="entry name" value="DNA_gyraseB"/>
    <property type="match status" value="1"/>
</dbReference>
<dbReference type="GO" id="GO:0046872">
    <property type="term" value="F:metal ion binding"/>
    <property type="evidence" value="ECO:0007669"/>
    <property type="project" value="UniProtKB-KW"/>
</dbReference>
<dbReference type="FunFam" id="3.30.565.10:FF:000004">
    <property type="entry name" value="DNA topoisomerase 2"/>
    <property type="match status" value="1"/>
</dbReference>
<dbReference type="GO" id="GO:0000819">
    <property type="term" value="P:sister chromatid segregation"/>
    <property type="evidence" value="ECO:0007669"/>
    <property type="project" value="TreeGrafter"/>
</dbReference>
<dbReference type="Gene3D" id="3.30.1490.30">
    <property type="match status" value="1"/>
</dbReference>
<dbReference type="GO" id="GO:0003677">
    <property type="term" value="F:DNA binding"/>
    <property type="evidence" value="ECO:0007669"/>
    <property type="project" value="UniProtKB-UniRule"/>
</dbReference>
<dbReference type="GO" id="GO:0005524">
    <property type="term" value="F:ATP binding"/>
    <property type="evidence" value="ECO:0007669"/>
    <property type="project" value="UniProtKB-UniRule"/>
</dbReference>
<comment type="catalytic activity">
    <reaction evidence="1 15 16">
        <text>ATP-dependent breakage, passage and rejoining of double-stranded DNA.</text>
        <dbReference type="EC" id="5.6.2.2"/>
    </reaction>
</comment>
<dbReference type="InterPro" id="IPR002205">
    <property type="entry name" value="Topo_IIA_dom_A"/>
</dbReference>
<comment type="similarity">
    <text evidence="6 16">Belongs to the type II topoisomerase family.</text>
</comment>
<evidence type="ECO:0000256" key="13">
    <source>
        <dbReference type="ARBA" id="ARBA00023235"/>
    </source>
</evidence>
<evidence type="ECO:0000256" key="14">
    <source>
        <dbReference type="ARBA" id="ARBA00023242"/>
    </source>
</evidence>
<evidence type="ECO:0000256" key="8">
    <source>
        <dbReference type="ARBA" id="ARBA00022741"/>
    </source>
</evidence>
<dbReference type="InterPro" id="IPR013757">
    <property type="entry name" value="Topo_IIA_A_a_sf"/>
</dbReference>
<dbReference type="Pfam" id="PF16898">
    <property type="entry name" value="TOPRIM_C"/>
    <property type="match status" value="1"/>
</dbReference>
<reference evidence="22" key="1">
    <citation type="submission" date="2023-11" db="UniProtKB">
        <authorList>
            <consortium name="WormBaseParasite"/>
        </authorList>
    </citation>
    <scope>IDENTIFICATION</scope>
</reference>
<dbReference type="CDD" id="cd16930">
    <property type="entry name" value="HATPase_TopII-like"/>
    <property type="match status" value="1"/>
</dbReference>
<dbReference type="EC" id="5.6.2.2" evidence="16"/>
<evidence type="ECO:0000256" key="18">
    <source>
        <dbReference type="SAM" id="MobiDB-lite"/>
    </source>
</evidence>
<evidence type="ECO:0000259" key="19">
    <source>
        <dbReference type="PROSITE" id="PS50880"/>
    </source>
</evidence>
<dbReference type="FunFam" id="3.40.50.670:FF:000001">
    <property type="entry name" value="DNA topoisomerase 2"/>
    <property type="match status" value="2"/>
</dbReference>
<dbReference type="GO" id="GO:0003918">
    <property type="term" value="F:DNA topoisomerase type II (double strand cut, ATP-hydrolyzing) activity"/>
    <property type="evidence" value="ECO:0007669"/>
    <property type="project" value="UniProtKB-UniRule"/>
</dbReference>
<dbReference type="InterPro" id="IPR020568">
    <property type="entry name" value="Ribosomal_Su5_D2-typ_SF"/>
</dbReference>
<dbReference type="CDD" id="cd03365">
    <property type="entry name" value="TOPRIM_TopoIIA"/>
    <property type="match status" value="1"/>
</dbReference>
<feature type="compositionally biased region" description="Acidic residues" evidence="18">
    <location>
        <begin position="1614"/>
        <end position="1626"/>
    </location>
</feature>
<evidence type="ECO:0000256" key="7">
    <source>
        <dbReference type="ARBA" id="ARBA00022723"/>
    </source>
</evidence>
<dbReference type="PRINTS" id="PR00418">
    <property type="entry name" value="TPI2FAMILY"/>
</dbReference>
<dbReference type="PROSITE" id="PS50880">
    <property type="entry name" value="TOPRIM"/>
    <property type="match status" value="1"/>
</dbReference>
<keyword evidence="13 15" id="KW-0413">Isomerase</keyword>
<dbReference type="Gene3D" id="3.40.50.670">
    <property type="match status" value="1"/>
</dbReference>
<dbReference type="CDD" id="cd03481">
    <property type="entry name" value="TopoIIA_Trans_ScTopoIIA"/>
    <property type="match status" value="1"/>
</dbReference>
<dbReference type="InterPro" id="IPR018522">
    <property type="entry name" value="TopoIIA_CS"/>
</dbReference>
<dbReference type="Gene3D" id="3.30.230.10">
    <property type="match status" value="1"/>
</dbReference>
<name>A0AA85AVB2_9TREM</name>
<dbReference type="Gene3D" id="3.30.1360.40">
    <property type="match status" value="1"/>
</dbReference>
<dbReference type="InterPro" id="IPR003594">
    <property type="entry name" value="HATPase_dom"/>
</dbReference>
<comment type="cofactor">
    <cofactor evidence="2">
        <name>Ca(2+)</name>
        <dbReference type="ChEBI" id="CHEBI:29108"/>
    </cofactor>
</comment>
<keyword evidence="10" id="KW-0460">Magnesium</keyword>
<dbReference type="Pfam" id="PF01751">
    <property type="entry name" value="Toprim"/>
    <property type="match status" value="1"/>
</dbReference>
<evidence type="ECO:0000256" key="10">
    <source>
        <dbReference type="ARBA" id="ARBA00022842"/>
    </source>
</evidence>
<dbReference type="SMART" id="SM00434">
    <property type="entry name" value="TOP4c"/>
    <property type="match status" value="1"/>
</dbReference>
<keyword evidence="12 15" id="KW-0238">DNA-binding</keyword>
<dbReference type="InterPro" id="IPR001241">
    <property type="entry name" value="Topo_IIA"/>
</dbReference>
<organism evidence="21 22">
    <name type="scientific">Schistosoma mattheei</name>
    <dbReference type="NCBI Taxonomy" id="31246"/>
    <lineage>
        <taxon>Eukaryota</taxon>
        <taxon>Metazoa</taxon>
        <taxon>Spiralia</taxon>
        <taxon>Lophotrochozoa</taxon>
        <taxon>Platyhelminthes</taxon>
        <taxon>Trematoda</taxon>
        <taxon>Digenea</taxon>
        <taxon>Strigeidida</taxon>
        <taxon>Schistosomatoidea</taxon>
        <taxon>Schistosomatidae</taxon>
        <taxon>Schistosoma</taxon>
    </lineage>
</organism>
<evidence type="ECO:0000256" key="2">
    <source>
        <dbReference type="ARBA" id="ARBA00001913"/>
    </source>
</evidence>
<dbReference type="Pfam" id="PF02518">
    <property type="entry name" value="HATPase_c"/>
    <property type="match status" value="1"/>
</dbReference>
<dbReference type="InterPro" id="IPR013760">
    <property type="entry name" value="Topo_IIA-like_dom_sf"/>
</dbReference>
<keyword evidence="11 15" id="KW-0799">Topoisomerase</keyword>
<keyword evidence="7" id="KW-0479">Metal-binding</keyword>
<dbReference type="InterPro" id="IPR013506">
    <property type="entry name" value="Topo_IIA_bsu_dom2"/>
</dbReference>
<dbReference type="FunFam" id="3.30.1490.30:FF:000001">
    <property type="entry name" value="DNA topoisomerase 2"/>
    <property type="match status" value="1"/>
</dbReference>
<keyword evidence="17" id="KW-0175">Coiled coil</keyword>
<evidence type="ECO:0000313" key="21">
    <source>
        <dbReference type="Proteomes" id="UP000050791"/>
    </source>
</evidence>
<dbReference type="GO" id="GO:0000712">
    <property type="term" value="P:resolution of meiotic recombination intermediates"/>
    <property type="evidence" value="ECO:0007669"/>
    <property type="project" value="TreeGrafter"/>
</dbReference>
<feature type="compositionally biased region" description="Basic and acidic residues" evidence="18">
    <location>
        <begin position="1293"/>
        <end position="1303"/>
    </location>
</feature>
<dbReference type="Pfam" id="PF00521">
    <property type="entry name" value="DNA_topoisoIV"/>
    <property type="match status" value="1"/>
</dbReference>
<dbReference type="SUPFAM" id="SSF54211">
    <property type="entry name" value="Ribosomal protein S5 domain 2-like"/>
    <property type="match status" value="1"/>
</dbReference>
<evidence type="ECO:0000256" key="6">
    <source>
        <dbReference type="ARBA" id="ARBA00011080"/>
    </source>
</evidence>
<dbReference type="Proteomes" id="UP000050791">
    <property type="component" value="Unassembled WGS sequence"/>
</dbReference>
<dbReference type="PANTHER" id="PTHR10169:SF38">
    <property type="entry name" value="DNA TOPOISOMERASE 2"/>
    <property type="match status" value="1"/>
</dbReference>
<evidence type="ECO:0000259" key="20">
    <source>
        <dbReference type="PROSITE" id="PS52040"/>
    </source>
</evidence>
<dbReference type="Gene3D" id="3.30.565.10">
    <property type="entry name" value="Histidine kinase-like ATPase, C-terminal domain"/>
    <property type="match status" value="1"/>
</dbReference>
<evidence type="ECO:0000256" key="15">
    <source>
        <dbReference type="PROSITE-ProRule" id="PRU01384"/>
    </source>
</evidence>
<dbReference type="InterPro" id="IPR014721">
    <property type="entry name" value="Ribsml_uS5_D2-typ_fold_subgr"/>
</dbReference>
<feature type="compositionally biased region" description="Polar residues" evidence="18">
    <location>
        <begin position="1425"/>
        <end position="1448"/>
    </location>
</feature>
<dbReference type="PROSITE" id="PS00177">
    <property type="entry name" value="TOPOISOMERASE_II"/>
    <property type="match status" value="1"/>
</dbReference>
<evidence type="ECO:0000256" key="9">
    <source>
        <dbReference type="ARBA" id="ARBA00022840"/>
    </source>
</evidence>
<evidence type="ECO:0000256" key="16">
    <source>
        <dbReference type="RuleBase" id="RU362094"/>
    </source>
</evidence>
<dbReference type="FunFam" id="3.90.199.10:FF:000002">
    <property type="entry name" value="DNA topoisomerase 2"/>
    <property type="match status" value="1"/>
</dbReference>
<evidence type="ECO:0000256" key="11">
    <source>
        <dbReference type="ARBA" id="ARBA00023029"/>
    </source>
</evidence>
<protein>
    <recommendedName>
        <fullName evidence="16">DNA topoisomerase 2</fullName>
        <ecNumber evidence="16">5.6.2.2</ecNumber>
    </recommendedName>
</protein>
<dbReference type="PANTHER" id="PTHR10169">
    <property type="entry name" value="DNA TOPOISOMERASE/GYRASE"/>
    <property type="match status" value="1"/>
</dbReference>
<dbReference type="InterPro" id="IPR006171">
    <property type="entry name" value="TOPRIM_dom"/>
</dbReference>
<evidence type="ECO:0000256" key="4">
    <source>
        <dbReference type="ARBA" id="ARBA00001946"/>
    </source>
</evidence>
<comment type="cofactor">
    <cofactor evidence="4">
        <name>Mg(2+)</name>
        <dbReference type="ChEBI" id="CHEBI:18420"/>
    </cofactor>
</comment>
<dbReference type="SUPFAM" id="SSF56719">
    <property type="entry name" value="Type II DNA topoisomerase"/>
    <property type="match status" value="1"/>
</dbReference>
<feature type="coiled-coil region" evidence="17">
    <location>
        <begin position="1238"/>
        <end position="1272"/>
    </location>
</feature>
<dbReference type="InterPro" id="IPR001154">
    <property type="entry name" value="TopoII_euk"/>
</dbReference>
<dbReference type="InterPro" id="IPR036890">
    <property type="entry name" value="HATPase_C_sf"/>
</dbReference>
<dbReference type="FunFam" id="3.30.1360.40:FF:000003">
    <property type="entry name" value="DNA topoisomerase 2"/>
    <property type="match status" value="1"/>
</dbReference>
<dbReference type="Gene3D" id="1.10.268.10">
    <property type="entry name" value="Topoisomerase, domain 3"/>
    <property type="match status" value="1"/>
</dbReference>
<comment type="subunit">
    <text evidence="16">Homodimer.</text>
</comment>
<comment type="subcellular location">
    <subcellularLocation>
        <location evidence="5">Nucleus</location>
    </subcellularLocation>
</comment>
<feature type="domain" description="Toprim" evidence="19">
    <location>
        <begin position="529"/>
        <end position="646"/>
    </location>
</feature>
<dbReference type="CDD" id="cd00187">
    <property type="entry name" value="TOP4c"/>
    <property type="match status" value="1"/>
</dbReference>
<dbReference type="InterPro" id="IPR050634">
    <property type="entry name" value="DNA_Topoisomerase_II"/>
</dbReference>
<keyword evidence="9 16" id="KW-0067">ATP-binding</keyword>
<feature type="active site" description="O-(5'-phospho-DNA)-tyrosine intermediate" evidence="15">
    <location>
        <position position="879"/>
    </location>
</feature>
<dbReference type="InterPro" id="IPR013758">
    <property type="entry name" value="Topo_IIA_A/C_ab"/>
</dbReference>
<feature type="domain" description="Topo IIA-type catalytic" evidence="20">
    <location>
        <begin position="789"/>
        <end position="1245"/>
    </location>
</feature>
<dbReference type="InterPro" id="IPR013759">
    <property type="entry name" value="Topo_IIA_B_C"/>
</dbReference>
<dbReference type="InterPro" id="IPR034157">
    <property type="entry name" value="TOPRIM_TopoII"/>
</dbReference>